<dbReference type="STRING" id="930129.SAMN05216352_10661"/>
<proteinExistence type="predicted"/>
<evidence type="ECO:0000259" key="3">
    <source>
        <dbReference type="Pfam" id="PF20696"/>
    </source>
</evidence>
<dbReference type="Pfam" id="PF01977">
    <property type="entry name" value="UbiD"/>
    <property type="match status" value="1"/>
</dbReference>
<dbReference type="AlphaFoldDB" id="A0A1G8J6R1"/>
<dbReference type="Pfam" id="PF20695">
    <property type="entry name" value="UbiD_N"/>
    <property type="match status" value="1"/>
</dbReference>
<dbReference type="InterPro" id="IPR049383">
    <property type="entry name" value="UbiD-like_N"/>
</dbReference>
<reference evidence="4 5" key="1">
    <citation type="submission" date="2016-10" db="EMBL/GenBank/DDBJ databases">
        <authorList>
            <person name="de Groot N.N."/>
        </authorList>
    </citation>
    <scope>NUCLEOTIDE SEQUENCE [LARGE SCALE GENOMIC DNA]</scope>
    <source>
        <strain evidence="5">P4B,CCM 7963,CECT 7998,DSM 25260,IBRC-M 10614,KCTC 13821</strain>
    </source>
</reference>
<dbReference type="Gene3D" id="3.40.1670.10">
    <property type="entry name" value="UbiD C-terminal domain-like"/>
    <property type="match status" value="1"/>
</dbReference>
<dbReference type="InterPro" id="IPR002830">
    <property type="entry name" value="UbiD"/>
</dbReference>
<evidence type="ECO:0000259" key="1">
    <source>
        <dbReference type="Pfam" id="PF01977"/>
    </source>
</evidence>
<dbReference type="PANTHER" id="PTHR30108">
    <property type="entry name" value="3-OCTAPRENYL-4-HYDROXYBENZOATE CARBOXY-LYASE-RELATED"/>
    <property type="match status" value="1"/>
</dbReference>
<dbReference type="InterPro" id="IPR048304">
    <property type="entry name" value="UbiD_Rift_dom"/>
</dbReference>
<evidence type="ECO:0000259" key="2">
    <source>
        <dbReference type="Pfam" id="PF20695"/>
    </source>
</evidence>
<evidence type="ECO:0000313" key="4">
    <source>
        <dbReference type="EMBL" id="SDI26723.1"/>
    </source>
</evidence>
<evidence type="ECO:0000313" key="5">
    <source>
        <dbReference type="Proteomes" id="UP000199017"/>
    </source>
</evidence>
<organism evidence="4 5">
    <name type="scientific">Alteribacillus bidgolensis</name>
    <dbReference type="NCBI Taxonomy" id="930129"/>
    <lineage>
        <taxon>Bacteria</taxon>
        <taxon>Bacillati</taxon>
        <taxon>Bacillota</taxon>
        <taxon>Bacilli</taxon>
        <taxon>Bacillales</taxon>
        <taxon>Bacillaceae</taxon>
        <taxon>Alteribacillus</taxon>
    </lineage>
</organism>
<feature type="domain" description="3-octaprenyl-4-hydroxybenzoate carboxy-lyase-like N-terminal" evidence="2">
    <location>
        <begin position="9"/>
        <end position="87"/>
    </location>
</feature>
<protein>
    <submittedName>
        <fullName evidence="4">UbiD family decarboxylase</fullName>
    </submittedName>
</protein>
<dbReference type="GO" id="GO:0005737">
    <property type="term" value="C:cytoplasm"/>
    <property type="evidence" value="ECO:0007669"/>
    <property type="project" value="TreeGrafter"/>
</dbReference>
<sequence>MHHNLRSFIKQLKKEKEIVEIKTETDPYLEIPEIHRRVIDEQGPALLFTNVKGSKTPVVTNLFGTPRRVDMAFGPKPEAFVKQAVSAMDTLVPPTPKAMWQEKSLFKQLMRMGMKNLPKSKSPVRQIETESFSMQDLPALTTWHHDSNPFVTLPLVYTEHPDENEHNLGMYRIEIKEPKKTGMHWQIHKGGGFHHHVAEQKNEPLPVTLFVGGPPALIVSAIAPLPEAVPELLFGSLLLDDKLPMTEVPDHPHRLLAEAEFAFGGEVPPHIREPEGPFGDHYGYYSLAHDFPVFQVRKMWRRKDAIYPATIVGKPRQEDYFIGEYLQRLMSPIFPVVMNGVKDLWTYGETGFHSLAGAVVRESYYKEGLAHALRIMGEGQLTLTKFLMVTDKTVELAHFKELMEAVLERFQPERDLLILNDTSMDTLDYTGRKFNVGSKAIMTGLGEPKRELSREYTGGGIPGITKVNAFCGGCLVLSGTTYEEDEHFASHLLETAKEQLSDWQMVFLTDDADIAQSQSTFLWTAFTRFDPSYDLYAEADILRNNIRYKGPIIIDARMKPFYPDEVKPHPDIVKKVDDKWKKYRIKI</sequence>
<name>A0A1G8J6R1_9BACI</name>
<dbReference type="SUPFAM" id="SSF143968">
    <property type="entry name" value="UbiD C-terminal domain-like"/>
    <property type="match status" value="2"/>
</dbReference>
<dbReference type="EMBL" id="FNDU01000006">
    <property type="protein sequence ID" value="SDI26723.1"/>
    <property type="molecule type" value="Genomic_DNA"/>
</dbReference>
<dbReference type="PANTHER" id="PTHR30108:SF7">
    <property type="entry name" value="3-POLYPRENYL-4-HYDROXYBENZOATE DECARBOXYLASE"/>
    <property type="match status" value="1"/>
</dbReference>
<dbReference type="Proteomes" id="UP000199017">
    <property type="component" value="Unassembled WGS sequence"/>
</dbReference>
<dbReference type="GO" id="GO:0016831">
    <property type="term" value="F:carboxy-lyase activity"/>
    <property type="evidence" value="ECO:0007669"/>
    <property type="project" value="InterPro"/>
</dbReference>
<dbReference type="SUPFAM" id="SSF50475">
    <property type="entry name" value="FMN-binding split barrel"/>
    <property type="match status" value="1"/>
</dbReference>
<keyword evidence="5" id="KW-1185">Reference proteome</keyword>
<feature type="domain" description="3-octaprenyl-4-hydroxybenzoate carboxy-lyase-like Rift-related" evidence="1">
    <location>
        <begin position="119"/>
        <end position="315"/>
    </location>
</feature>
<dbReference type="InterPro" id="IPR049381">
    <property type="entry name" value="UbiD-like_C"/>
</dbReference>
<accession>A0A1G8J6R1</accession>
<dbReference type="OrthoDB" id="9809841at2"/>
<gene>
    <name evidence="4" type="ORF">SAMN05216352_10661</name>
</gene>
<feature type="domain" description="3-octaprenyl-4-hydroxybenzoate carboxy-lyase-like C-terminal" evidence="3">
    <location>
        <begin position="321"/>
        <end position="442"/>
    </location>
</feature>
<dbReference type="NCBIfam" id="TIGR00148">
    <property type="entry name" value="UbiD family decarboxylase"/>
    <property type="match status" value="1"/>
</dbReference>
<dbReference type="Pfam" id="PF20696">
    <property type="entry name" value="UbiD_C"/>
    <property type="match status" value="1"/>
</dbReference>